<accession>A0A4Q1BXY1</accession>
<comment type="caution">
    <text evidence="2">The sequence shown here is derived from an EMBL/GenBank/DDBJ whole genome shotgun (WGS) entry which is preliminary data.</text>
</comment>
<evidence type="ECO:0000313" key="3">
    <source>
        <dbReference type="Proteomes" id="UP000289455"/>
    </source>
</evidence>
<reference evidence="2 3" key="1">
    <citation type="submission" date="2019-01" db="EMBL/GenBank/DDBJ databases">
        <title>Cytophagaceae bacterium strain CAR-16.</title>
        <authorList>
            <person name="Chen W.-M."/>
        </authorList>
    </citation>
    <scope>NUCLEOTIDE SEQUENCE [LARGE SCALE GENOMIC DNA]</scope>
    <source>
        <strain evidence="2 3">CAR-16</strain>
    </source>
</reference>
<dbReference type="Proteomes" id="UP000289455">
    <property type="component" value="Unassembled WGS sequence"/>
</dbReference>
<dbReference type="OrthoDB" id="654178at2"/>
<proteinExistence type="predicted"/>
<keyword evidence="3" id="KW-1185">Reference proteome</keyword>
<dbReference type="RefSeq" id="WP_129027851.1">
    <property type="nucleotide sequence ID" value="NZ_SDHY01000007.1"/>
</dbReference>
<protein>
    <recommendedName>
        <fullName evidence="1">DUF6089 domain-containing protein</fullName>
    </recommendedName>
</protein>
<feature type="domain" description="DUF6089" evidence="1">
    <location>
        <begin position="124"/>
        <end position="246"/>
    </location>
</feature>
<gene>
    <name evidence="2" type="ORF">ESB04_11285</name>
</gene>
<dbReference type="EMBL" id="SDHY01000007">
    <property type="protein sequence ID" value="RXK47171.1"/>
    <property type="molecule type" value="Genomic_DNA"/>
</dbReference>
<name>A0A4Q1BXY1_9BACT</name>
<sequence>MSSIATIKPFSFLKVSLLCLLGLFFANSSPVLAQRWAWGAGFGATGYKGELAEWVILPNRAELKETLPALNVFVSYQQRHAFTYRFQMMVSRIQGNIANRPSPLFPVGTAVNVITPNGKVADASIFATSITEFSGLVDYNFLDYEVDPRHFNWTPYFYGGVAAVFASPNKIDAFLTPAIPYGIGVKFQMNKFWGFRGELGSRKVFSDKIDQVATYGGNMDSFTLSGGDQYLHLGFSITYTIQSVFCPKIY</sequence>
<dbReference type="Pfam" id="PF19573">
    <property type="entry name" value="DUF6089"/>
    <property type="match status" value="1"/>
</dbReference>
<dbReference type="InterPro" id="IPR045743">
    <property type="entry name" value="DUF6089"/>
</dbReference>
<organism evidence="2 3">
    <name type="scientific">Aquirufa rosea</name>
    <dbReference type="NCBI Taxonomy" id="2509241"/>
    <lineage>
        <taxon>Bacteria</taxon>
        <taxon>Pseudomonadati</taxon>
        <taxon>Bacteroidota</taxon>
        <taxon>Cytophagia</taxon>
        <taxon>Cytophagales</taxon>
        <taxon>Flectobacillaceae</taxon>
        <taxon>Aquirufa</taxon>
    </lineage>
</organism>
<evidence type="ECO:0000259" key="1">
    <source>
        <dbReference type="Pfam" id="PF19573"/>
    </source>
</evidence>
<evidence type="ECO:0000313" key="2">
    <source>
        <dbReference type="EMBL" id="RXK47171.1"/>
    </source>
</evidence>
<dbReference type="AlphaFoldDB" id="A0A4Q1BXY1"/>